<reference evidence="1" key="1">
    <citation type="submission" date="2014-09" db="EMBL/GenBank/DDBJ databases">
        <authorList>
            <person name="Magalhaes I.L.F."/>
            <person name="Oliveira U."/>
            <person name="Santos F.R."/>
            <person name="Vidigal T.H.D.A."/>
            <person name="Brescovit A.D."/>
            <person name="Santos A.J."/>
        </authorList>
    </citation>
    <scope>NUCLEOTIDE SEQUENCE</scope>
    <source>
        <tissue evidence="1">Shoot tissue taken approximately 20 cm above the soil surface</tissue>
    </source>
</reference>
<organism evidence="1">
    <name type="scientific">Arundo donax</name>
    <name type="common">Giant reed</name>
    <name type="synonym">Donax arundinaceus</name>
    <dbReference type="NCBI Taxonomy" id="35708"/>
    <lineage>
        <taxon>Eukaryota</taxon>
        <taxon>Viridiplantae</taxon>
        <taxon>Streptophyta</taxon>
        <taxon>Embryophyta</taxon>
        <taxon>Tracheophyta</taxon>
        <taxon>Spermatophyta</taxon>
        <taxon>Magnoliopsida</taxon>
        <taxon>Liliopsida</taxon>
        <taxon>Poales</taxon>
        <taxon>Poaceae</taxon>
        <taxon>PACMAD clade</taxon>
        <taxon>Arundinoideae</taxon>
        <taxon>Arundineae</taxon>
        <taxon>Arundo</taxon>
    </lineage>
</organism>
<dbReference type="EMBL" id="GBRH01254995">
    <property type="protein sequence ID" value="JAD42900.1"/>
    <property type="molecule type" value="Transcribed_RNA"/>
</dbReference>
<reference evidence="1" key="2">
    <citation type="journal article" date="2015" name="Data Brief">
        <title>Shoot transcriptome of the giant reed, Arundo donax.</title>
        <authorList>
            <person name="Barrero R.A."/>
            <person name="Guerrero F.D."/>
            <person name="Moolhuijzen P."/>
            <person name="Goolsby J.A."/>
            <person name="Tidwell J."/>
            <person name="Bellgard S.E."/>
            <person name="Bellgard M.I."/>
        </authorList>
    </citation>
    <scope>NUCLEOTIDE SEQUENCE</scope>
    <source>
        <tissue evidence="1">Shoot tissue taken approximately 20 cm above the soil surface</tissue>
    </source>
</reference>
<sequence>MVCVGNLLPSLLASVTEMPPVLIMRKSSCLIREVRKCL</sequence>
<dbReference type="AlphaFoldDB" id="A0A0A9A1L2"/>
<protein>
    <submittedName>
        <fullName evidence="1">Uncharacterized protein</fullName>
    </submittedName>
</protein>
<accession>A0A0A9A1L2</accession>
<evidence type="ECO:0000313" key="1">
    <source>
        <dbReference type="EMBL" id="JAD42900.1"/>
    </source>
</evidence>
<name>A0A0A9A1L2_ARUDO</name>
<proteinExistence type="predicted"/>